<evidence type="ECO:0000313" key="2">
    <source>
        <dbReference type="Proteomes" id="UP000001302"/>
    </source>
</evidence>
<evidence type="ECO:0000313" key="1">
    <source>
        <dbReference type="EMBL" id="ADM10791.1"/>
    </source>
</evidence>
<sequence>MIRTSAFKLRMILRAASTCSGHAPFTVVENAVEQRRLSCAEKARQDGNWEPMVLMGVHANPAKCNNIAFDDSGGVGRQGDIQALAWPC</sequence>
<keyword evidence="2" id="KW-1185">Reference proteome</keyword>
<dbReference type="EMBL" id="CP002156">
    <property type="protein sequence ID" value="ADM10791.1"/>
    <property type="molecule type" value="Genomic_DNA"/>
</dbReference>
<dbReference type="KEGG" id="pbr:PB2503_00110"/>
<dbReference type="Proteomes" id="UP000001302">
    <property type="component" value="Chromosome"/>
</dbReference>
<dbReference type="HOGENOM" id="CLU_2466194_0_0_5"/>
<organism evidence="1 2">
    <name type="scientific">Parvularcula bermudensis (strain ATCC BAA-594 / HTCC2503 / KCTC 12087)</name>
    <dbReference type="NCBI Taxonomy" id="314260"/>
    <lineage>
        <taxon>Bacteria</taxon>
        <taxon>Pseudomonadati</taxon>
        <taxon>Pseudomonadota</taxon>
        <taxon>Alphaproteobacteria</taxon>
        <taxon>Parvularculales</taxon>
        <taxon>Parvularculaceae</taxon>
        <taxon>Parvularcula</taxon>
    </lineage>
</organism>
<gene>
    <name evidence="1" type="ordered locus">PB2503_00110</name>
</gene>
<protein>
    <submittedName>
        <fullName evidence="1">Uncharacterized protein</fullName>
    </submittedName>
</protein>
<accession>E0THY0</accession>
<reference evidence="1 2" key="2">
    <citation type="journal article" date="2011" name="J. Bacteriol.">
        <title>Complete genome sequence of strain HTCC2503T of Parvularcula bermudensis, the type species of the order "Parvularculales" in the class Alphaproteobacteria.</title>
        <authorList>
            <person name="Oh H.M."/>
            <person name="Kang I."/>
            <person name="Vergin K.L."/>
            <person name="Kang D."/>
            <person name="Rhee K.H."/>
            <person name="Giovannoni S.J."/>
            <person name="Cho J.C."/>
        </authorList>
    </citation>
    <scope>NUCLEOTIDE SEQUENCE [LARGE SCALE GENOMIC DNA]</scope>
    <source>
        <strain evidence="2">ATCC BAA-594 / HTCC2503 / KCTC 12087</strain>
    </source>
</reference>
<proteinExistence type="predicted"/>
<dbReference type="AlphaFoldDB" id="E0THY0"/>
<name>E0THY0_PARBH</name>
<reference evidence="2" key="1">
    <citation type="submission" date="2010-08" db="EMBL/GenBank/DDBJ databases">
        <title>Genome sequence of Parvularcula bermudensis HTCC2503.</title>
        <authorList>
            <person name="Kang D.-M."/>
            <person name="Oh H.-M."/>
            <person name="Cho J.-C."/>
        </authorList>
    </citation>
    <scope>NUCLEOTIDE SEQUENCE [LARGE SCALE GENOMIC DNA]</scope>
    <source>
        <strain evidence="2">ATCC BAA-594 / HTCC2503 / KCTC 12087</strain>
    </source>
</reference>